<accession>A0AAV5BMC1</accession>
<dbReference type="InterPro" id="IPR005174">
    <property type="entry name" value="KIB1-4_b-propeller"/>
</dbReference>
<comment type="caution">
    <text evidence="2">The sequence shown here is derived from an EMBL/GenBank/DDBJ whole genome shotgun (WGS) entry which is preliminary data.</text>
</comment>
<dbReference type="Gene3D" id="1.20.1280.50">
    <property type="match status" value="1"/>
</dbReference>
<dbReference type="SUPFAM" id="SSF82171">
    <property type="entry name" value="DPP6 N-terminal domain-like"/>
    <property type="match status" value="1"/>
</dbReference>
<dbReference type="InterPro" id="IPR001810">
    <property type="entry name" value="F-box_dom"/>
</dbReference>
<feature type="domain" description="F-box" evidence="1">
    <location>
        <begin position="62"/>
        <end position="109"/>
    </location>
</feature>
<reference evidence="2" key="2">
    <citation type="submission" date="2021-12" db="EMBL/GenBank/DDBJ databases">
        <title>Resequencing data analysis of finger millet.</title>
        <authorList>
            <person name="Hatakeyama M."/>
            <person name="Aluri S."/>
            <person name="Balachadran M.T."/>
            <person name="Sivarajan S.R."/>
            <person name="Poveda L."/>
            <person name="Shimizu-Inatsugi R."/>
            <person name="Schlapbach R."/>
            <person name="Sreeman S.M."/>
            <person name="Shimizu K.K."/>
        </authorList>
    </citation>
    <scope>NUCLEOTIDE SEQUENCE</scope>
</reference>
<keyword evidence="3" id="KW-1185">Reference proteome</keyword>
<evidence type="ECO:0000259" key="1">
    <source>
        <dbReference type="PROSITE" id="PS50181"/>
    </source>
</evidence>
<dbReference type="EMBL" id="BQKI01000002">
    <property type="protein sequence ID" value="GJM87601.1"/>
    <property type="molecule type" value="Genomic_DNA"/>
</dbReference>
<dbReference type="InterPro" id="IPR036047">
    <property type="entry name" value="F-box-like_dom_sf"/>
</dbReference>
<evidence type="ECO:0000313" key="3">
    <source>
        <dbReference type="Proteomes" id="UP001054889"/>
    </source>
</evidence>
<dbReference type="AlphaFoldDB" id="A0AAV5BMC1"/>
<dbReference type="Pfam" id="PF03478">
    <property type="entry name" value="Beta-prop_KIB1-4"/>
    <property type="match status" value="1"/>
</dbReference>
<dbReference type="PROSITE" id="PS50181">
    <property type="entry name" value="FBOX"/>
    <property type="match status" value="1"/>
</dbReference>
<reference evidence="2" key="1">
    <citation type="journal article" date="2018" name="DNA Res.">
        <title>Multiple hybrid de novo genome assembly of finger millet, an orphan allotetraploid crop.</title>
        <authorList>
            <person name="Hatakeyama M."/>
            <person name="Aluri S."/>
            <person name="Balachadran M.T."/>
            <person name="Sivarajan S.R."/>
            <person name="Patrignani A."/>
            <person name="Gruter S."/>
            <person name="Poveda L."/>
            <person name="Shimizu-Inatsugi R."/>
            <person name="Baeten J."/>
            <person name="Francoijs K.J."/>
            <person name="Nataraja K.N."/>
            <person name="Reddy Y.A.N."/>
            <person name="Phadnis S."/>
            <person name="Ravikumar R.L."/>
            <person name="Schlapbach R."/>
            <person name="Sreeman S.M."/>
            <person name="Shimizu K.K."/>
        </authorList>
    </citation>
    <scope>NUCLEOTIDE SEQUENCE</scope>
</reference>
<proteinExistence type="predicted"/>
<dbReference type="Pfam" id="PF12937">
    <property type="entry name" value="F-box-like"/>
    <property type="match status" value="1"/>
</dbReference>
<evidence type="ECO:0000313" key="2">
    <source>
        <dbReference type="EMBL" id="GJM87601.1"/>
    </source>
</evidence>
<dbReference type="PANTHER" id="PTHR44586:SF16">
    <property type="entry name" value="OS03G0802100 PROTEIN"/>
    <property type="match status" value="1"/>
</dbReference>
<dbReference type="SUPFAM" id="SSF81383">
    <property type="entry name" value="F-box domain"/>
    <property type="match status" value="1"/>
</dbReference>
<dbReference type="PANTHER" id="PTHR44586">
    <property type="entry name" value="F-BOX DOMAIN CONTAINING PROTEIN, EXPRESSED"/>
    <property type="match status" value="1"/>
</dbReference>
<protein>
    <recommendedName>
        <fullName evidence="1">F-box domain-containing protein</fullName>
    </recommendedName>
</protein>
<dbReference type="Proteomes" id="UP001054889">
    <property type="component" value="Unassembled WGS sequence"/>
</dbReference>
<sequence>MGTCSRAEIMRWCLAIHPKGLCCLVFRVLPKLLDLPRSLLKKFQKDEHLHEHEQEMESGTELGNLPELSQDILMAIFATLEIPDLLRASSVCSSWHSAYTSLASLWQYNKNQTPCLLYTSESAGDNVACLYNLAEQRVYKLTLPDPPIRSRYIIGSSNGWLATVSEACEVHLVNPITGQQINLPSVITIEQVKPIHDNSCSTDMYEYSWRTGTEEPYTPSIFSANVLQDRLFYKAFMFSNTSTGSYFVVLIHNRFGQPHLHGSVMISGLGCHHTLAIWTASIWMHYSEEYPPLKANHAYFTDDSELWLGGYKNNRCDIGVFNMDSNSREELVSPRLWSNWPTPIWITPNLTNM</sequence>
<name>A0AAV5BMC1_ELECO</name>
<organism evidence="2 3">
    <name type="scientific">Eleusine coracana subsp. coracana</name>
    <dbReference type="NCBI Taxonomy" id="191504"/>
    <lineage>
        <taxon>Eukaryota</taxon>
        <taxon>Viridiplantae</taxon>
        <taxon>Streptophyta</taxon>
        <taxon>Embryophyta</taxon>
        <taxon>Tracheophyta</taxon>
        <taxon>Spermatophyta</taxon>
        <taxon>Magnoliopsida</taxon>
        <taxon>Liliopsida</taxon>
        <taxon>Poales</taxon>
        <taxon>Poaceae</taxon>
        <taxon>PACMAD clade</taxon>
        <taxon>Chloridoideae</taxon>
        <taxon>Cynodonteae</taxon>
        <taxon>Eleusininae</taxon>
        <taxon>Eleusine</taxon>
    </lineage>
</organism>
<dbReference type="SMART" id="SM00256">
    <property type="entry name" value="FBOX"/>
    <property type="match status" value="1"/>
</dbReference>
<gene>
    <name evidence="2" type="primary">ga03571</name>
    <name evidence="2" type="ORF">PR202_ga03571</name>
</gene>